<dbReference type="EMBL" id="AB825953">
    <property type="protein sequence ID" value="BAP00732.1"/>
    <property type="molecule type" value="Genomic_DNA"/>
</dbReference>
<dbReference type="GO" id="GO:0008270">
    <property type="term" value="F:zinc ion binding"/>
    <property type="evidence" value="ECO:0007669"/>
    <property type="project" value="UniProtKB-KW"/>
</dbReference>
<keyword evidence="5" id="KW-0863">Zinc-finger</keyword>
<accession>A0A060Q1X0</accession>
<evidence type="ECO:0000256" key="5">
    <source>
        <dbReference type="ARBA" id="ARBA00022771"/>
    </source>
</evidence>
<dbReference type="RefSeq" id="YP_009042115.1">
    <property type="nucleotide sequence ID" value="NC_024306.1"/>
</dbReference>
<dbReference type="OrthoDB" id="917at10239"/>
<dbReference type="GO" id="GO:0004386">
    <property type="term" value="F:helicase activity"/>
    <property type="evidence" value="ECO:0007669"/>
    <property type="project" value="UniProtKB-KW"/>
</dbReference>
<keyword evidence="7" id="KW-0378">Hydrolase</keyword>
<keyword evidence="3" id="KW-0235">DNA replication</keyword>
<organism evidence="7 8">
    <name type="scientific">Pteropodid alphaherpesvirus 1</name>
    <dbReference type="NCBI Taxonomy" id="1343901"/>
    <lineage>
        <taxon>Viruses</taxon>
        <taxon>Duplodnaviria</taxon>
        <taxon>Heunggongvirae</taxon>
        <taxon>Peploviricota</taxon>
        <taxon>Herviviricetes</taxon>
        <taxon>Herpesvirales</taxon>
        <taxon>Orthoherpesviridae</taxon>
        <taxon>Alphaherpesvirinae</taxon>
        <taxon>Simplexvirus</taxon>
        <taxon>Simplexvirus pteropodidalpha1</taxon>
    </lineage>
</organism>
<dbReference type="GeneID" id="19621699"/>
<dbReference type="GO" id="GO:0039686">
    <property type="term" value="P:bidirectional double-stranded viral DNA replication"/>
    <property type="evidence" value="ECO:0007669"/>
    <property type="project" value="InterPro"/>
</dbReference>
<keyword evidence="6" id="KW-0862">Zinc</keyword>
<reference evidence="8" key="1">
    <citation type="journal article" date="2014" name="J. Virol.">
        <title>Isolation and characterization of a novel alphaherpesvirus in fruit bats.</title>
        <authorList>
            <person name="Sasaki M."/>
            <person name="Setiyono A."/>
            <person name="Handharyani E."/>
            <person name="Kobayashi S."/>
            <person name="Rahmadani I."/>
            <person name="Taha S."/>
            <person name="Adiani S."/>
            <person name="Subangkit M."/>
            <person name="Nakamura I."/>
            <person name="Sawa H."/>
            <person name="Kimura T."/>
        </authorList>
    </citation>
    <scope>NUCLEOTIDE SEQUENCE [LARGE SCALE GENOMIC DNA]</scope>
</reference>
<name>A0A060Q1X0_9ALPH</name>
<dbReference type="GO" id="GO:0006260">
    <property type="term" value="P:DNA replication"/>
    <property type="evidence" value="ECO:0007669"/>
    <property type="project" value="UniProtKB-KW"/>
</dbReference>
<keyword evidence="2" id="KW-0808">Transferase</keyword>
<dbReference type="Proteomes" id="UP000173965">
    <property type="component" value="Segment"/>
</dbReference>
<evidence type="ECO:0000256" key="2">
    <source>
        <dbReference type="ARBA" id="ARBA00022679"/>
    </source>
</evidence>
<dbReference type="GO" id="GO:0003899">
    <property type="term" value="F:DNA-directed RNA polymerase activity"/>
    <property type="evidence" value="ECO:0007669"/>
    <property type="project" value="InterPro"/>
</dbReference>
<keyword evidence="7" id="KW-0067">ATP-binding</keyword>
<dbReference type="InterPro" id="IPR033685">
    <property type="entry name" value="HSV_PRIM"/>
</dbReference>
<gene>
    <name evidence="7" type="primary">UL52</name>
</gene>
<evidence type="ECO:0000256" key="4">
    <source>
        <dbReference type="ARBA" id="ARBA00022723"/>
    </source>
</evidence>
<dbReference type="KEGG" id="vg:19621699"/>
<keyword evidence="1" id="KW-1048">Host nucleus</keyword>
<evidence type="ECO:0000256" key="3">
    <source>
        <dbReference type="ARBA" id="ARBA00022705"/>
    </source>
</evidence>
<dbReference type="Pfam" id="PF03121">
    <property type="entry name" value="Herpes_UL52"/>
    <property type="match status" value="1"/>
</dbReference>
<proteinExistence type="inferred from homology"/>
<keyword evidence="8" id="KW-1185">Reference proteome</keyword>
<keyword evidence="7" id="KW-0547">Nucleotide-binding</keyword>
<dbReference type="HAMAP" id="MF_04011">
    <property type="entry name" value="HSV_PRIM"/>
    <property type="match status" value="1"/>
</dbReference>
<evidence type="ECO:0000313" key="7">
    <source>
        <dbReference type="EMBL" id="BAP00732.1"/>
    </source>
</evidence>
<keyword evidence="7" id="KW-0347">Helicase</keyword>
<evidence type="ECO:0000256" key="6">
    <source>
        <dbReference type="ARBA" id="ARBA00022833"/>
    </source>
</evidence>
<sequence length="1046" mass="115100">MPTTEVTALYATDGCVITSSISLLTNCVLGAEALYIFSYDVYRPDPPQTSESTPTAREQFERQLELYHPSGELTGDAFRVTFCLLGLDTGGQKPSQARGRVRPMFICHFQHAEDVAAFQAAITYGHPLSPAHITRTLDVEATFALHKHMIIALTVAVNSASARTGRTAAAAQYAPGESLKSLISHSALGQRGLSTLFIHHETRVLAAYRRAYYGSSQSPFWFLSKFGPDEKSLVLVTRYYLLQALRLGGVGATYDLQAIKDICATYNVPRPPRSDPITTASLASFSALTHFCCTSYYARGPVAAGFPLYVSQRIAADVRETSTLKEFIAHDRSCLRVSDREFITYIYLAHFECFNPPRLSRHLQAVTTQHPDPKCQTTQPSPLGSEAVEQFFSHVRAHLNIQEYVKQNVSPREAILRGAPAEAYLRSHTYTPDVFSPKAHFCGIVDSAAQMAHHLNSAEQLLVPRGWQVPLASKLSDGDSSPHAPPGCGIVRRLLQLASIERSGATPPPVAALLGNATTAPPLPVYRVAMAPKGQAFAVATQDNWDYITKDAQVPAGPTLLPQDLSPKTLGLKLTHLLYASKPQTRPQVTLAPDQQMYINRNEIFNSNLAVTNIILDLDIALKEPIPFTRLYDALCCFRRGALTAMQLLFPHALIDPETFPCYFFKSACSANSGSTTAPEGEDDYFFPEESAGGEDWGDGMDFEESCPEADEAAFLDLMNEPPQPQPSGSRTSHPNSLDTTAYDALCTCSQKIGMRVCLPVPEPYVIAGALTMKGVARVIQQAVLLDRGFVEAVGNYVKNFLLIDTGVYAHSHSLRLPYFCKISNEGFACGRLLPVYVLPPRCPDPLAYIAAHRLPHNFHFHAPRALQPENQTIHILHSLGGDYVSFFERKASHNALEHFGKRDTLAEVLLRYNVSLGVIETEDAFAAELLGRILACLEKHFPEHLHEYQSVSVQRAVTKDDWVLLQLVPQRGAFHQSLSCLRFKHARNSRATARTFLALSVGSHNRLCVSLCQQCFASKCDNNRLHTLFTVDAGLPCSLSAPPST</sequence>
<keyword evidence="4" id="KW-0479">Metal-binding</keyword>
<protein>
    <submittedName>
        <fullName evidence="7">Helicase-primase primase subunit</fullName>
    </submittedName>
</protein>
<evidence type="ECO:0000313" key="8">
    <source>
        <dbReference type="Proteomes" id="UP000173965"/>
    </source>
</evidence>
<evidence type="ECO:0000256" key="1">
    <source>
        <dbReference type="ARBA" id="ARBA00022562"/>
    </source>
</evidence>